<evidence type="ECO:0000313" key="2">
    <source>
        <dbReference type="Proteomes" id="UP000632339"/>
    </source>
</evidence>
<reference evidence="2" key="1">
    <citation type="journal article" date="2019" name="Int. J. Syst. Evol. Microbiol.">
        <title>The Global Catalogue of Microorganisms (GCM) 10K type strain sequencing project: providing services to taxonomists for standard genome sequencing and annotation.</title>
        <authorList>
            <consortium name="The Broad Institute Genomics Platform"/>
            <consortium name="The Broad Institute Genome Sequencing Center for Infectious Disease"/>
            <person name="Wu L."/>
            <person name="Ma J."/>
        </authorList>
    </citation>
    <scope>NUCLEOTIDE SEQUENCE [LARGE SCALE GENOMIC DNA]</scope>
    <source>
        <strain evidence="2">CGMCC 1.6375</strain>
    </source>
</reference>
<comment type="caution">
    <text evidence="1">The sequence shown here is derived from an EMBL/GenBank/DDBJ whole genome shotgun (WGS) entry which is preliminary data.</text>
</comment>
<dbReference type="Proteomes" id="UP000632339">
    <property type="component" value="Unassembled WGS sequence"/>
</dbReference>
<protein>
    <recommendedName>
        <fullName evidence="3">HEPN domain-containing protein</fullName>
    </recommendedName>
</protein>
<name>A0ABQ2IKL0_9BACT</name>
<evidence type="ECO:0000313" key="1">
    <source>
        <dbReference type="EMBL" id="GGN14134.1"/>
    </source>
</evidence>
<gene>
    <name evidence="1" type="ORF">GCM10010967_57970</name>
</gene>
<proteinExistence type="predicted"/>
<evidence type="ECO:0008006" key="3">
    <source>
        <dbReference type="Google" id="ProtNLM"/>
    </source>
</evidence>
<organism evidence="1 2">
    <name type="scientific">Dyadobacter beijingensis</name>
    <dbReference type="NCBI Taxonomy" id="365489"/>
    <lineage>
        <taxon>Bacteria</taxon>
        <taxon>Pseudomonadati</taxon>
        <taxon>Bacteroidota</taxon>
        <taxon>Cytophagia</taxon>
        <taxon>Cytophagales</taxon>
        <taxon>Spirosomataceae</taxon>
        <taxon>Dyadobacter</taxon>
    </lineage>
</organism>
<dbReference type="EMBL" id="BMLI01000004">
    <property type="protein sequence ID" value="GGN14134.1"/>
    <property type="molecule type" value="Genomic_DNA"/>
</dbReference>
<accession>A0ABQ2IKL0</accession>
<keyword evidence="2" id="KW-1185">Reference proteome</keyword>
<sequence>MAPKQVIDTASDLGTIVQSIGYARDFVRWFYGHVKAESLAMQLHLDAYRLALKKMSYFLLSY</sequence>